<feature type="compositionally biased region" description="Polar residues" evidence="1">
    <location>
        <begin position="18"/>
        <end position="28"/>
    </location>
</feature>
<dbReference type="AlphaFoldDB" id="A0A0S7EVI2"/>
<sequence>QKAKSGLKKLERAPTRPLQRNDSVTRIVNQRFMKQREREDKGGTVNQRARNSQSTAVTEDGNYDCSSSSTLTFCFARPSRQNQTIPKLQRHRYAAPAGPAA</sequence>
<proteinExistence type="predicted"/>
<organism evidence="2">
    <name type="scientific">Poeciliopsis prolifica</name>
    <name type="common">blackstripe livebearer</name>
    <dbReference type="NCBI Taxonomy" id="188132"/>
    <lineage>
        <taxon>Eukaryota</taxon>
        <taxon>Metazoa</taxon>
        <taxon>Chordata</taxon>
        <taxon>Craniata</taxon>
        <taxon>Vertebrata</taxon>
        <taxon>Euteleostomi</taxon>
        <taxon>Actinopterygii</taxon>
        <taxon>Neopterygii</taxon>
        <taxon>Teleostei</taxon>
        <taxon>Neoteleostei</taxon>
        <taxon>Acanthomorphata</taxon>
        <taxon>Ovalentaria</taxon>
        <taxon>Atherinomorphae</taxon>
        <taxon>Cyprinodontiformes</taxon>
        <taxon>Poeciliidae</taxon>
        <taxon>Poeciliinae</taxon>
        <taxon>Poeciliopsis</taxon>
    </lineage>
</organism>
<name>A0A0S7EVI2_9TELE</name>
<evidence type="ECO:0000313" key="2">
    <source>
        <dbReference type="EMBL" id="JAO06137.1"/>
    </source>
</evidence>
<feature type="non-terminal residue" evidence="2">
    <location>
        <position position="1"/>
    </location>
</feature>
<accession>A0A0S7EVI2</accession>
<protein>
    <submittedName>
        <fullName evidence="2">PPUP8050</fullName>
    </submittedName>
</protein>
<gene>
    <name evidence="2" type="primary">PPUP8050</name>
</gene>
<dbReference type="EMBL" id="GBYX01475539">
    <property type="protein sequence ID" value="JAO06137.1"/>
    <property type="molecule type" value="Transcribed_RNA"/>
</dbReference>
<evidence type="ECO:0000256" key="1">
    <source>
        <dbReference type="SAM" id="MobiDB-lite"/>
    </source>
</evidence>
<feature type="non-terminal residue" evidence="2">
    <location>
        <position position="101"/>
    </location>
</feature>
<feature type="region of interest" description="Disordered" evidence="1">
    <location>
        <begin position="1"/>
        <end position="67"/>
    </location>
</feature>
<feature type="region of interest" description="Disordered" evidence="1">
    <location>
        <begin position="80"/>
        <end position="101"/>
    </location>
</feature>
<reference evidence="2" key="1">
    <citation type="submission" date="2014-12" db="EMBL/GenBank/DDBJ databases">
        <title>Parallel Evolution in Life History Adaptation Evident in the Tissue-Specific Poeciliopsis prolifica transcriptome.</title>
        <authorList>
            <person name="Jue N.K."/>
            <person name="Foley R.J."/>
            <person name="Obergfell C."/>
            <person name="Reznick D.N."/>
            <person name="O'Neill R.J."/>
            <person name="O'Neill M.J."/>
        </authorList>
    </citation>
    <scope>NUCLEOTIDE SEQUENCE</scope>
</reference>
<feature type="compositionally biased region" description="Polar residues" evidence="1">
    <location>
        <begin position="44"/>
        <end position="57"/>
    </location>
</feature>